<protein>
    <submittedName>
        <fullName evidence="2">Uncharacterized protein</fullName>
    </submittedName>
</protein>
<organism evidence="2 3">
    <name type="scientific">Pandoravirus inopinatum</name>
    <dbReference type="NCBI Taxonomy" id="1605721"/>
    <lineage>
        <taxon>Viruses</taxon>
        <taxon>Pandoravirus</taxon>
    </lineage>
</organism>
<dbReference type="EMBL" id="KP136319">
    <property type="protein sequence ID" value="AJF97728.1"/>
    <property type="molecule type" value="Genomic_DNA"/>
</dbReference>
<evidence type="ECO:0000256" key="1">
    <source>
        <dbReference type="SAM" id="MobiDB-lite"/>
    </source>
</evidence>
<feature type="region of interest" description="Disordered" evidence="1">
    <location>
        <begin position="100"/>
        <end position="122"/>
    </location>
</feature>
<dbReference type="KEGG" id="vg:23462645"/>
<reference evidence="2 3" key="1">
    <citation type="journal article" date="2015" name="Parasitol. Res.">
        <title>Viruses in close associations with free-living amoebae.</title>
        <authorList>
            <person name="Scheid P."/>
        </authorList>
    </citation>
    <scope>NUCLEOTIDE SEQUENCE [LARGE SCALE GENOMIC DNA]</scope>
    <source>
        <strain evidence="2">KlaHel</strain>
    </source>
</reference>
<dbReference type="GeneID" id="23462645"/>
<dbReference type="RefSeq" id="YP_009119963.1">
    <property type="nucleotide sequence ID" value="NC_026440.1"/>
</dbReference>
<dbReference type="Proteomes" id="UP000202511">
    <property type="component" value="Segment"/>
</dbReference>
<proteinExistence type="predicted"/>
<evidence type="ECO:0000313" key="2">
    <source>
        <dbReference type="EMBL" id="AJF97728.1"/>
    </source>
</evidence>
<evidence type="ECO:0000313" key="3">
    <source>
        <dbReference type="Proteomes" id="UP000202511"/>
    </source>
</evidence>
<accession>A0A0B5IY36</accession>
<sequence>MEDDYADNETTRLCAVIDASPEDDTAARAINDVGDDDNNDNNDGGTDVAPYGYAGYGNYYEALQAYDDDDNDGYKPTNGVYHVDEDTGEDAVPADIGDLLPTYSPDDDGECADQDLGSDRGSDDTYDLAFDAFYAASLVAPLGDEQDVVSLGQRVSDAAIAYPDDYNVDDDLGGDVGGDDDPNGYLADQPVDATDYTPEATPPRADWPLDVHPFAAYIDDAVDSDDDDNTNDNGVVIGDRTWHDDMTDANDWPVKHLGSDDSTIAHVAPTPDGHDNNDDNDTNAVPIAPSEGTLDDHLADLCVPSTGPTPIGETHPDDLVADASETGAGISHVRHSHDYETAPVAAAACPLAQNAPADVAVADTVQGVDGAVVDDQTPAQTVNSSDDALAVESAVDIPGDDSDDQKAIAAFAPIAVVGPSPGADEADDTKAMASFEPITTATACVEPSDAVVEAPVVVTEVAVAVVEASVTAVVEPEPVAAPPVQTAAPTPAEAASWWSPWSWWSGKSASAGTASAASDARLKAPGWCSPRPTSTACVCVPWRRAARVPRRWPNPSACWANSSGSLAASPVPASPPRASTCRALRRCVPSWRPWRAPVARPTEVSVELLSPRPPDTRARAKSFVTPAGHRRPCPAHFGKEKATTDLLFVCAFFDAAKEIELAGKAVLPGLHIIGSPPLFLRKEGNFYFHLFITVFISCHAKKNSAPLPRKKGKKRQRACR</sequence>
<name>A0A0B5IY36_9VIRU</name>
<feature type="region of interest" description="Disordered" evidence="1">
    <location>
        <begin position="19"/>
        <end position="49"/>
    </location>
</feature>